<evidence type="ECO:0000256" key="1">
    <source>
        <dbReference type="SAM" id="Coils"/>
    </source>
</evidence>
<feature type="region of interest" description="Disordered" evidence="2">
    <location>
        <begin position="295"/>
        <end position="323"/>
    </location>
</feature>
<name>A0A9D4XYK1_PEA</name>
<keyword evidence="4" id="KW-1185">Reference proteome</keyword>
<evidence type="ECO:0000313" key="4">
    <source>
        <dbReference type="Proteomes" id="UP001058974"/>
    </source>
</evidence>
<comment type="caution">
    <text evidence="3">The sequence shown here is derived from an EMBL/GenBank/DDBJ whole genome shotgun (WGS) entry which is preliminary data.</text>
</comment>
<dbReference type="Gramene" id="Psat03G0378400-T1">
    <property type="protein sequence ID" value="KAI5428922.1"/>
    <property type="gene ID" value="KIW84_033784"/>
</dbReference>
<dbReference type="AlphaFoldDB" id="A0A9D4XYK1"/>
<evidence type="ECO:0000313" key="3">
    <source>
        <dbReference type="EMBL" id="KAI5428922.1"/>
    </source>
</evidence>
<reference evidence="3 4" key="1">
    <citation type="journal article" date="2022" name="Nat. Genet.">
        <title>Improved pea reference genome and pan-genome highlight genomic features and evolutionary characteristics.</title>
        <authorList>
            <person name="Yang T."/>
            <person name="Liu R."/>
            <person name="Luo Y."/>
            <person name="Hu S."/>
            <person name="Wang D."/>
            <person name="Wang C."/>
            <person name="Pandey M.K."/>
            <person name="Ge S."/>
            <person name="Xu Q."/>
            <person name="Li N."/>
            <person name="Li G."/>
            <person name="Huang Y."/>
            <person name="Saxena R.K."/>
            <person name="Ji Y."/>
            <person name="Li M."/>
            <person name="Yan X."/>
            <person name="He Y."/>
            <person name="Liu Y."/>
            <person name="Wang X."/>
            <person name="Xiang C."/>
            <person name="Varshney R.K."/>
            <person name="Ding H."/>
            <person name="Gao S."/>
            <person name="Zong X."/>
        </authorList>
    </citation>
    <scope>NUCLEOTIDE SEQUENCE [LARGE SCALE GENOMIC DNA]</scope>
    <source>
        <strain evidence="3 4">cv. Zhongwan 6</strain>
    </source>
</reference>
<proteinExistence type="predicted"/>
<protein>
    <submittedName>
        <fullName evidence="3">Uncharacterized protein</fullName>
    </submittedName>
</protein>
<feature type="coiled-coil region" evidence="1">
    <location>
        <begin position="19"/>
        <end position="102"/>
    </location>
</feature>
<dbReference type="EMBL" id="JAMSHJ010000003">
    <property type="protein sequence ID" value="KAI5428922.1"/>
    <property type="molecule type" value="Genomic_DNA"/>
</dbReference>
<evidence type="ECO:0000256" key="2">
    <source>
        <dbReference type="SAM" id="MobiDB-lite"/>
    </source>
</evidence>
<gene>
    <name evidence="3" type="ORF">KIW84_033784</name>
</gene>
<accession>A0A9D4XYK1</accession>
<feature type="compositionally biased region" description="Basic and acidic residues" evidence="2">
    <location>
        <begin position="313"/>
        <end position="323"/>
    </location>
</feature>
<dbReference type="Proteomes" id="UP001058974">
    <property type="component" value="Chromosome 3"/>
</dbReference>
<sequence length="408" mass="47245">MGRAWCQRGECKYTWLNSNRTQKEAKDEYESRIQALEAKVQSLVNDLRESRSQTMDSILRRRAAEGLLTFHPSKWSEAYEELVELKRQINLLEEAYDEMRKWCTYVEDNLTLRPPYQTWARQKKTMEQIGQNQVASMEYMDSVKGNVEGIKDKIDQLTHAITNMMEREVGANKRKVASTSTPPPVDGYPLQVFISDIQGDGASGPIQIPIPQDNYVGLRQQYEDEDHRGMVQEIKPATRLSAILRETRTDDKYKILEERLKVVEGFNILEVEKYKGVSFPKNHLRMCLLPYFKPQAQQPREPPPQNQQQNGYPRRDQQRPRKDFDLIPMMHTRILPYLLQRGLVETRPLAPLPIPPPHGARCDSHVGSPGHTTEKCLALKFKVLGLLDRKVISFTSENLKDPLLLEYL</sequence>
<keyword evidence="1" id="KW-0175">Coiled coil</keyword>
<organism evidence="3 4">
    <name type="scientific">Pisum sativum</name>
    <name type="common">Garden pea</name>
    <name type="synonym">Lathyrus oleraceus</name>
    <dbReference type="NCBI Taxonomy" id="3888"/>
    <lineage>
        <taxon>Eukaryota</taxon>
        <taxon>Viridiplantae</taxon>
        <taxon>Streptophyta</taxon>
        <taxon>Embryophyta</taxon>
        <taxon>Tracheophyta</taxon>
        <taxon>Spermatophyta</taxon>
        <taxon>Magnoliopsida</taxon>
        <taxon>eudicotyledons</taxon>
        <taxon>Gunneridae</taxon>
        <taxon>Pentapetalae</taxon>
        <taxon>rosids</taxon>
        <taxon>fabids</taxon>
        <taxon>Fabales</taxon>
        <taxon>Fabaceae</taxon>
        <taxon>Papilionoideae</taxon>
        <taxon>50 kb inversion clade</taxon>
        <taxon>NPAAA clade</taxon>
        <taxon>Hologalegina</taxon>
        <taxon>IRL clade</taxon>
        <taxon>Fabeae</taxon>
        <taxon>Lathyrus</taxon>
    </lineage>
</organism>